<dbReference type="AlphaFoldDB" id="A0A5C1AI40"/>
<name>A0A5C1AI40_9BACT</name>
<keyword evidence="2" id="KW-1185">Reference proteome</keyword>
<evidence type="ECO:0000313" key="1">
    <source>
        <dbReference type="EMBL" id="QEL17837.1"/>
    </source>
</evidence>
<proteinExistence type="predicted"/>
<organism evidence="1 2">
    <name type="scientific">Limnoglobus roseus</name>
    <dbReference type="NCBI Taxonomy" id="2598579"/>
    <lineage>
        <taxon>Bacteria</taxon>
        <taxon>Pseudomonadati</taxon>
        <taxon>Planctomycetota</taxon>
        <taxon>Planctomycetia</taxon>
        <taxon>Gemmatales</taxon>
        <taxon>Gemmataceae</taxon>
        <taxon>Limnoglobus</taxon>
    </lineage>
</organism>
<reference evidence="2" key="1">
    <citation type="submission" date="2019-08" db="EMBL/GenBank/DDBJ databases">
        <title>Limnoglobus roseus gen. nov., sp. nov., a novel freshwater planctomycete with a giant genome from the family Gemmataceae.</title>
        <authorList>
            <person name="Kulichevskaya I.S."/>
            <person name="Naumoff D.G."/>
            <person name="Miroshnikov K."/>
            <person name="Ivanova A."/>
            <person name="Philippov D.A."/>
            <person name="Hakobyan A."/>
            <person name="Rijpstra I.C."/>
            <person name="Sinninghe Damste J.S."/>
            <person name="Liesack W."/>
            <person name="Dedysh S.N."/>
        </authorList>
    </citation>
    <scope>NUCLEOTIDE SEQUENCE [LARGE SCALE GENOMIC DNA]</scope>
    <source>
        <strain evidence="2">PX52</strain>
    </source>
</reference>
<sequence length="56" mass="6636">MEKVAWEPPKIVVRIERHEATMMGSSRAEVQEWTIDLEHRTKTVQVELINVFRSDK</sequence>
<dbReference type="Proteomes" id="UP000324974">
    <property type="component" value="Chromosome"/>
</dbReference>
<accession>A0A5C1AI40</accession>
<dbReference type="RefSeq" id="WP_168219167.1">
    <property type="nucleotide sequence ID" value="NZ_CP042425.1"/>
</dbReference>
<evidence type="ECO:0000313" key="2">
    <source>
        <dbReference type="Proteomes" id="UP000324974"/>
    </source>
</evidence>
<dbReference type="EMBL" id="CP042425">
    <property type="protein sequence ID" value="QEL17837.1"/>
    <property type="molecule type" value="Genomic_DNA"/>
</dbReference>
<gene>
    <name evidence="1" type="ORF">PX52LOC_04848</name>
</gene>
<dbReference type="KEGG" id="lrs:PX52LOC_04848"/>
<protein>
    <submittedName>
        <fullName evidence="1">Uncharacterized protein</fullName>
    </submittedName>
</protein>